<accession>A0A1I8A2K3</accession>
<name>A0A1I8A2K3_9BILA</name>
<protein>
    <submittedName>
        <fullName evidence="2">BTB domain-containing protein</fullName>
    </submittedName>
</protein>
<evidence type="ECO:0000313" key="1">
    <source>
        <dbReference type="Proteomes" id="UP000095287"/>
    </source>
</evidence>
<proteinExistence type="predicted"/>
<organism evidence="1 2">
    <name type="scientific">Steinernema glaseri</name>
    <dbReference type="NCBI Taxonomy" id="37863"/>
    <lineage>
        <taxon>Eukaryota</taxon>
        <taxon>Metazoa</taxon>
        <taxon>Ecdysozoa</taxon>
        <taxon>Nematoda</taxon>
        <taxon>Chromadorea</taxon>
        <taxon>Rhabditida</taxon>
        <taxon>Tylenchina</taxon>
        <taxon>Panagrolaimomorpha</taxon>
        <taxon>Strongyloidoidea</taxon>
        <taxon>Steinernematidae</taxon>
        <taxon>Steinernema</taxon>
    </lineage>
</organism>
<dbReference type="WBParaSite" id="L893_g32226.t1">
    <property type="protein sequence ID" value="L893_g32226.t1"/>
    <property type="gene ID" value="L893_g32226"/>
</dbReference>
<sequence>MSEDHSIESADKLTISEDSYFDPWTLLIRVTGEDIHCVFEFANRDYEPICFMSWEDFTYLDEKVNTLLVANADHFGNLEAEAPWTPLTTLEEKTSLMEFLVGRFESEHSELTIAKEVDVNFQKILLEYLTGKVIFSSLALPYSGECSEQFLKQHVDSGRLQRLCPSGSWPDATLRLMKQIFQQKQFFEFDDRYLEGESPTLDKDFLTEMFSIWRAETDLLCWKTIPFVPDCTLLAMKTFWDGEVEEKKGTKVVRIRHPSIKAAAEICFVGQNKARLSFYRCTCGEEQGCPLKQHCRNIHKKWDVHKKNQISFFWLLRTVFRRTLNCV</sequence>
<keyword evidence="1" id="KW-1185">Reference proteome</keyword>
<dbReference type="Proteomes" id="UP000095287">
    <property type="component" value="Unplaced"/>
</dbReference>
<reference evidence="2" key="1">
    <citation type="submission" date="2016-11" db="UniProtKB">
        <authorList>
            <consortium name="WormBaseParasite"/>
        </authorList>
    </citation>
    <scope>IDENTIFICATION</scope>
</reference>
<dbReference type="AlphaFoldDB" id="A0A1I8A2K3"/>
<evidence type="ECO:0000313" key="2">
    <source>
        <dbReference type="WBParaSite" id="L893_g32226.t1"/>
    </source>
</evidence>